<dbReference type="GO" id="GO:0016020">
    <property type="term" value="C:membrane"/>
    <property type="evidence" value="ECO:0007669"/>
    <property type="project" value="UniProtKB-SubCell"/>
</dbReference>
<sequence length="227" mass="24658">MVRDLALDRTATRLLPGTGSGFRSLTTRLSRWYPVSDASQTSEGTMDESQTSVAMAFAKEFSSSALKNGAAVAGVVGEYVQRGPEGVGWLSFMGGAASIVLGCLGFLNIAAIILDPLEYVVNGYQTLFGVVVCLLEAPDEWIGNNDKLSKARGFIKEYARFLYTCGGRGLFYLFQGTLSMSLDTYTLTFLLGCYMCGMGMVNIAMQYGFFQDPAAQRRNADVYIHVT</sequence>
<name>A0A1Q9E9D6_SYMMI</name>
<dbReference type="OMA" id="WIGNNDK"/>
<dbReference type="PANTHER" id="PTHR28128">
    <property type="entry name" value="GOLGI APPARATUS MEMBRANE PROTEIN TVP15"/>
    <property type="match status" value="1"/>
</dbReference>
<evidence type="ECO:0000313" key="7">
    <source>
        <dbReference type="Proteomes" id="UP000186817"/>
    </source>
</evidence>
<evidence type="ECO:0000256" key="3">
    <source>
        <dbReference type="ARBA" id="ARBA00022989"/>
    </source>
</evidence>
<evidence type="ECO:0000256" key="5">
    <source>
        <dbReference type="SAM" id="Phobius"/>
    </source>
</evidence>
<evidence type="ECO:0000256" key="2">
    <source>
        <dbReference type="ARBA" id="ARBA00022692"/>
    </source>
</evidence>
<feature type="transmembrane region" description="Helical" evidence="5">
    <location>
        <begin position="187"/>
        <end position="210"/>
    </location>
</feature>
<evidence type="ECO:0000256" key="4">
    <source>
        <dbReference type="ARBA" id="ARBA00023136"/>
    </source>
</evidence>
<comment type="subcellular location">
    <subcellularLocation>
        <location evidence="1">Membrane</location>
        <topology evidence="1">Multi-pass membrane protein</topology>
    </subcellularLocation>
</comment>
<organism evidence="6 7">
    <name type="scientific">Symbiodinium microadriaticum</name>
    <name type="common">Dinoflagellate</name>
    <name type="synonym">Zooxanthella microadriatica</name>
    <dbReference type="NCBI Taxonomy" id="2951"/>
    <lineage>
        <taxon>Eukaryota</taxon>
        <taxon>Sar</taxon>
        <taxon>Alveolata</taxon>
        <taxon>Dinophyceae</taxon>
        <taxon>Suessiales</taxon>
        <taxon>Symbiodiniaceae</taxon>
        <taxon>Symbiodinium</taxon>
    </lineage>
</organism>
<keyword evidence="7" id="KW-1185">Reference proteome</keyword>
<comment type="caution">
    <text evidence="6">The sequence shown here is derived from an EMBL/GenBank/DDBJ whole genome shotgun (WGS) entry which is preliminary data.</text>
</comment>
<evidence type="ECO:0000256" key="1">
    <source>
        <dbReference type="ARBA" id="ARBA00004141"/>
    </source>
</evidence>
<dbReference type="PANTHER" id="PTHR28128:SF1">
    <property type="entry name" value="GOLGI APPARATUS MEMBRANE PROTEIN TVP15"/>
    <property type="match status" value="1"/>
</dbReference>
<dbReference type="Pfam" id="PF08507">
    <property type="entry name" value="COPI_assoc"/>
    <property type="match status" value="1"/>
</dbReference>
<keyword evidence="3 5" id="KW-1133">Transmembrane helix</keyword>
<evidence type="ECO:0000313" key="6">
    <source>
        <dbReference type="EMBL" id="OLQ04035.1"/>
    </source>
</evidence>
<protein>
    <submittedName>
        <fullName evidence="6">Uncharacterized protein</fullName>
    </submittedName>
</protein>
<proteinExistence type="predicted"/>
<dbReference type="InterPro" id="IPR013714">
    <property type="entry name" value="Golgi_TVP15"/>
</dbReference>
<keyword evidence="2 5" id="KW-0812">Transmembrane</keyword>
<dbReference type="AlphaFoldDB" id="A0A1Q9E9D6"/>
<keyword evidence="4 5" id="KW-0472">Membrane</keyword>
<gene>
    <name evidence="6" type="ORF">AK812_SmicGene12935</name>
</gene>
<dbReference type="OrthoDB" id="423534at2759"/>
<feature type="transmembrane region" description="Helical" evidence="5">
    <location>
        <begin position="89"/>
        <end position="113"/>
    </location>
</feature>
<dbReference type="Proteomes" id="UP000186817">
    <property type="component" value="Unassembled WGS sequence"/>
</dbReference>
<accession>A0A1Q9E9D6</accession>
<dbReference type="EMBL" id="LSRX01000220">
    <property type="protein sequence ID" value="OLQ04035.1"/>
    <property type="molecule type" value="Genomic_DNA"/>
</dbReference>
<reference evidence="6 7" key="1">
    <citation type="submission" date="2016-02" db="EMBL/GenBank/DDBJ databases">
        <title>Genome analysis of coral dinoflagellate symbionts highlights evolutionary adaptations to a symbiotic lifestyle.</title>
        <authorList>
            <person name="Aranda M."/>
            <person name="Li Y."/>
            <person name="Liew Y.J."/>
            <person name="Baumgarten S."/>
            <person name="Simakov O."/>
            <person name="Wilson M."/>
            <person name="Piel J."/>
            <person name="Ashoor H."/>
            <person name="Bougouffa S."/>
            <person name="Bajic V.B."/>
            <person name="Ryu T."/>
            <person name="Ravasi T."/>
            <person name="Bayer T."/>
            <person name="Micklem G."/>
            <person name="Kim H."/>
            <person name="Bhak J."/>
            <person name="Lajeunesse T.C."/>
            <person name="Voolstra C.R."/>
        </authorList>
    </citation>
    <scope>NUCLEOTIDE SEQUENCE [LARGE SCALE GENOMIC DNA]</scope>
    <source>
        <strain evidence="6 7">CCMP2467</strain>
    </source>
</reference>